<dbReference type="InterPro" id="IPR009057">
    <property type="entry name" value="Homeodomain-like_sf"/>
</dbReference>
<keyword evidence="3" id="KW-0804">Transcription</keyword>
<dbReference type="GO" id="GO:0003700">
    <property type="term" value="F:DNA-binding transcription factor activity"/>
    <property type="evidence" value="ECO:0007669"/>
    <property type="project" value="TreeGrafter"/>
</dbReference>
<gene>
    <name evidence="7" type="ORF">PLANPX_4407</name>
</gene>
<evidence type="ECO:0000313" key="8">
    <source>
        <dbReference type="Proteomes" id="UP000326837"/>
    </source>
</evidence>
<sequence length="201" mass="22197">MNFMQKQDASSRNAVRPGRPRSVATQEAILAASLRLTERVGYAQLTIEGIAAEAGVGKQTVYRWWPSKAAVVLEAFARDARAVVKVRVTGNLEIDLEKFLIAAYRRLTGPRGVVFRSLLSEALINSDFAQQFYDEYLQSRVDDLKTVLSSGANEAEGFEVPAELVEMIYGAIWYRMATNQKLTPAAARQVAAAAVNLLRET</sequence>
<dbReference type="EMBL" id="AP021861">
    <property type="protein sequence ID" value="BBO34795.1"/>
    <property type="molecule type" value="Genomic_DNA"/>
</dbReference>
<evidence type="ECO:0000256" key="2">
    <source>
        <dbReference type="ARBA" id="ARBA00023125"/>
    </source>
</evidence>
<dbReference type="InterPro" id="IPR001647">
    <property type="entry name" value="HTH_TetR"/>
</dbReference>
<evidence type="ECO:0000256" key="1">
    <source>
        <dbReference type="ARBA" id="ARBA00023015"/>
    </source>
</evidence>
<proteinExistence type="predicted"/>
<keyword evidence="1" id="KW-0805">Transcription regulation</keyword>
<protein>
    <submittedName>
        <fullName evidence="7">Transcriptional regulator</fullName>
    </submittedName>
</protein>
<dbReference type="PROSITE" id="PS50977">
    <property type="entry name" value="HTH_TETR_2"/>
    <property type="match status" value="1"/>
</dbReference>
<dbReference type="PRINTS" id="PR00455">
    <property type="entry name" value="HTHTETR"/>
</dbReference>
<dbReference type="RefSeq" id="WP_152100300.1">
    <property type="nucleotide sequence ID" value="NZ_AP021861.1"/>
</dbReference>
<dbReference type="Gene3D" id="1.10.357.10">
    <property type="entry name" value="Tetracycline Repressor, domain 2"/>
    <property type="match status" value="1"/>
</dbReference>
<feature type="domain" description="HTH tetR-type" evidence="6">
    <location>
        <begin position="23"/>
        <end position="83"/>
    </location>
</feature>
<name>A0A5K7XEI3_9BACT</name>
<evidence type="ECO:0000259" key="6">
    <source>
        <dbReference type="PROSITE" id="PS50977"/>
    </source>
</evidence>
<accession>A0A5K7XEI3</accession>
<evidence type="ECO:0000313" key="7">
    <source>
        <dbReference type="EMBL" id="BBO34795.1"/>
    </source>
</evidence>
<dbReference type="PANTHER" id="PTHR30055">
    <property type="entry name" value="HTH-TYPE TRANSCRIPTIONAL REGULATOR RUTR"/>
    <property type="match status" value="1"/>
</dbReference>
<evidence type="ECO:0000256" key="5">
    <source>
        <dbReference type="SAM" id="MobiDB-lite"/>
    </source>
</evidence>
<keyword evidence="8" id="KW-1185">Reference proteome</keyword>
<dbReference type="Pfam" id="PF00440">
    <property type="entry name" value="TetR_N"/>
    <property type="match status" value="1"/>
</dbReference>
<feature type="compositionally biased region" description="Polar residues" evidence="5">
    <location>
        <begin position="1"/>
        <end position="13"/>
    </location>
</feature>
<reference evidence="8" key="1">
    <citation type="submission" date="2019-10" db="EMBL/GenBank/DDBJ databases">
        <title>Lacipirellula parvula gen. nov., sp. nov., representing a lineage of planctomycetes widespread in freshwater anoxic habitats, and description of the family Lacipirellulaceae.</title>
        <authorList>
            <person name="Dedysh S.N."/>
            <person name="Kulichevskaya I.S."/>
            <person name="Beletsky A.V."/>
            <person name="Rakitin A.L."/>
            <person name="Mardanov A.V."/>
            <person name="Ivanova A.A."/>
            <person name="Saltykova V.X."/>
            <person name="Rijpstra W.I.C."/>
            <person name="Sinninghe Damste J.S."/>
            <person name="Ravin N.V."/>
        </authorList>
    </citation>
    <scope>NUCLEOTIDE SEQUENCE [LARGE SCALE GENOMIC DNA]</scope>
    <source>
        <strain evidence="8">PX69</strain>
    </source>
</reference>
<organism evidence="7 8">
    <name type="scientific">Lacipirellula parvula</name>
    <dbReference type="NCBI Taxonomy" id="2650471"/>
    <lineage>
        <taxon>Bacteria</taxon>
        <taxon>Pseudomonadati</taxon>
        <taxon>Planctomycetota</taxon>
        <taxon>Planctomycetia</taxon>
        <taxon>Pirellulales</taxon>
        <taxon>Lacipirellulaceae</taxon>
        <taxon>Lacipirellula</taxon>
    </lineage>
</organism>
<feature type="region of interest" description="Disordered" evidence="5">
    <location>
        <begin position="1"/>
        <end position="20"/>
    </location>
</feature>
<dbReference type="Pfam" id="PF16859">
    <property type="entry name" value="TetR_C_11"/>
    <property type="match status" value="1"/>
</dbReference>
<dbReference type="InterPro" id="IPR011075">
    <property type="entry name" value="TetR_C"/>
</dbReference>
<dbReference type="Proteomes" id="UP000326837">
    <property type="component" value="Chromosome"/>
</dbReference>
<dbReference type="KEGG" id="lpav:PLANPX_4407"/>
<dbReference type="InterPro" id="IPR050109">
    <property type="entry name" value="HTH-type_TetR-like_transc_reg"/>
</dbReference>
<evidence type="ECO:0000256" key="3">
    <source>
        <dbReference type="ARBA" id="ARBA00023163"/>
    </source>
</evidence>
<dbReference type="GO" id="GO:0000976">
    <property type="term" value="F:transcription cis-regulatory region binding"/>
    <property type="evidence" value="ECO:0007669"/>
    <property type="project" value="TreeGrafter"/>
</dbReference>
<dbReference type="InterPro" id="IPR036271">
    <property type="entry name" value="Tet_transcr_reg_TetR-rel_C_sf"/>
</dbReference>
<keyword evidence="2 4" id="KW-0238">DNA-binding</keyword>
<dbReference type="AlphaFoldDB" id="A0A5K7XEI3"/>
<dbReference type="PANTHER" id="PTHR30055:SF148">
    <property type="entry name" value="TETR-FAMILY TRANSCRIPTIONAL REGULATOR"/>
    <property type="match status" value="1"/>
</dbReference>
<feature type="DNA-binding region" description="H-T-H motif" evidence="4">
    <location>
        <begin position="46"/>
        <end position="65"/>
    </location>
</feature>
<evidence type="ECO:0000256" key="4">
    <source>
        <dbReference type="PROSITE-ProRule" id="PRU00335"/>
    </source>
</evidence>
<dbReference type="Gene3D" id="1.10.10.60">
    <property type="entry name" value="Homeodomain-like"/>
    <property type="match status" value="1"/>
</dbReference>
<dbReference type="SUPFAM" id="SSF46689">
    <property type="entry name" value="Homeodomain-like"/>
    <property type="match status" value="1"/>
</dbReference>
<dbReference type="SUPFAM" id="SSF48498">
    <property type="entry name" value="Tetracyclin repressor-like, C-terminal domain"/>
    <property type="match status" value="1"/>
</dbReference>